<reference evidence="3" key="1">
    <citation type="submission" date="2019-11" db="EMBL/GenBank/DDBJ databases">
        <authorList>
            <person name="Liu Y."/>
            <person name="Hou J."/>
            <person name="Li T.-Q."/>
            <person name="Guan C.-H."/>
            <person name="Wu X."/>
            <person name="Wu H.-Z."/>
            <person name="Ling F."/>
            <person name="Zhang R."/>
            <person name="Shi X.-G."/>
            <person name="Ren J.-P."/>
            <person name="Chen E.-F."/>
            <person name="Sun J.-M."/>
        </authorList>
    </citation>
    <scope>NUCLEOTIDE SEQUENCE</scope>
    <source>
        <strain evidence="3">Adult_tree_wgs_1</strain>
        <tissue evidence="3">Leaves</tissue>
    </source>
</reference>
<sequence>MFGHRKKFPGGYQYLTFLNTDTVDQCFNLLFPYCYCNIFDGNNDNNSANTNGGNDANGINIVNPDQRIPESGQPTGPEIESIDLVQQFARVLNDPESELAKTLMAMSKAAMARNQPTVEVPVNVNVNPGQTSGYANRSTEVPPVQVFDNPTFETFLSGMNRIPNNVSNGQNQSFYQSIPTTVPMGTEIGNNGNNAHGGQNVNANIFRNDNRNIPNMANGDPNLYGYDPPNIRRQDYPYGYDIRPEIPFPPNQTGYEAILMEGEYRKSKSLGTYYQDIEGDVEIDVAQVIGKAPIVCDTLTKAEKPVNMPSSHPNRRNQANFRQYSFDLSKADQLFDELINQKFLTLSPGHIIPPEKDRKGKDYCKWHNSFRHNTNNCVTFRNCVKDLIQKGLLQYAKGNKEVMGIDIDPFPLAEVNMVTARLKKGKMASQIERRIQEEEEIMEREEEVQVRQKFENYFCLRCDKEIKSGEEIIAEKEYNGTYAKALPGKPDTSLIYPPLFMNERGRGFYPRGTRTRGRLPFVRGGYQGRMVIPPNIEYHGWDTVRHPKFPNVREFVPITNTQKRRLQRKISERERRDQQMMMDSTQWLEIKAKIVPNQAAPMVWTRESTVPGSAVPKQKSKGIEKPEGQTSKPTLTQRLGVQNSSSSGTPTLSIKEQKAEFKKCLKKKMEEFQQVLLEDDEDDDLLSVNSSDMMKEGFKDDKNEVDSQKSTTFGQALDTIQFGSVSPTRIHCNMILVLPKTFQVKPNQPISLEGDVEDQTDAIVKINEQEEDLKQKSIQIEKEIKGKDVVVWRTPENALVRHLKPLYIMIHINGQPINKVLIDNGAIVNILPSKMMKILNKNESDLIPTEVTVGNFAGGCSPTKGVISLQLQIGNRKMNTTFFVIDSSSNYNALLGKDWIHINGCVPSSLHQALIFLKQGDDKEVGGMEIFWVDKHPFKANTNNVEASLYDEDLWPIKFEGSEVKSVGVSLTESQFLKYLTDGFKEISRDFVRPNMILRRLEADEPISYNWADCVVDDSPLTLKELAMEDLKAAPAKLDDYRAEVKDPLEDFNVGTEENPKILHVCAALSDEMKDRLKYLLSEFKNCFAWDYPDMPGLNRSLVEHKIPIKEDFVPYQQISRQMTPEVQREVKKEMDYLRPNLLGMLNMLNGFQILFL</sequence>
<feature type="region of interest" description="Disordered" evidence="2">
    <location>
        <begin position="608"/>
        <end position="653"/>
    </location>
</feature>
<dbReference type="InterPro" id="IPR021109">
    <property type="entry name" value="Peptidase_aspartic_dom_sf"/>
</dbReference>
<dbReference type="Proteomes" id="UP000626092">
    <property type="component" value="Unassembled WGS sequence"/>
</dbReference>
<organism evidence="3 4">
    <name type="scientific">Rhododendron simsii</name>
    <name type="common">Sims's rhododendron</name>
    <dbReference type="NCBI Taxonomy" id="118357"/>
    <lineage>
        <taxon>Eukaryota</taxon>
        <taxon>Viridiplantae</taxon>
        <taxon>Streptophyta</taxon>
        <taxon>Embryophyta</taxon>
        <taxon>Tracheophyta</taxon>
        <taxon>Spermatophyta</taxon>
        <taxon>Magnoliopsida</taxon>
        <taxon>eudicotyledons</taxon>
        <taxon>Gunneridae</taxon>
        <taxon>Pentapetalae</taxon>
        <taxon>asterids</taxon>
        <taxon>Ericales</taxon>
        <taxon>Ericaceae</taxon>
        <taxon>Ericoideae</taxon>
        <taxon>Rhodoreae</taxon>
        <taxon>Rhododendron</taxon>
    </lineage>
</organism>
<dbReference type="Gene3D" id="2.40.70.10">
    <property type="entry name" value="Acid Proteases"/>
    <property type="match status" value="1"/>
</dbReference>
<gene>
    <name evidence="3" type="ORF">RHSIM_Rhsim01G0164200</name>
</gene>
<evidence type="ECO:0000256" key="1">
    <source>
        <dbReference type="SAM" id="Coils"/>
    </source>
</evidence>
<dbReference type="EMBL" id="WJXA01000001">
    <property type="protein sequence ID" value="KAF7153132.1"/>
    <property type="molecule type" value="Genomic_DNA"/>
</dbReference>
<comment type="caution">
    <text evidence="3">The sequence shown here is derived from an EMBL/GenBank/DDBJ whole genome shotgun (WGS) entry which is preliminary data.</text>
</comment>
<feature type="compositionally biased region" description="Polar residues" evidence="2">
    <location>
        <begin position="628"/>
        <end position="653"/>
    </location>
</feature>
<dbReference type="SUPFAM" id="SSF50630">
    <property type="entry name" value="Acid proteases"/>
    <property type="match status" value="1"/>
</dbReference>
<dbReference type="PANTHER" id="PTHR33240">
    <property type="entry name" value="OS08G0508500 PROTEIN"/>
    <property type="match status" value="1"/>
</dbReference>
<feature type="coiled-coil region" evidence="1">
    <location>
        <begin position="756"/>
        <end position="783"/>
    </location>
</feature>
<evidence type="ECO:0000256" key="2">
    <source>
        <dbReference type="SAM" id="MobiDB-lite"/>
    </source>
</evidence>
<evidence type="ECO:0000313" key="4">
    <source>
        <dbReference type="Proteomes" id="UP000626092"/>
    </source>
</evidence>
<feature type="region of interest" description="Disordered" evidence="2">
    <location>
        <begin position="49"/>
        <end position="76"/>
    </location>
</feature>
<proteinExistence type="predicted"/>
<dbReference type="CDD" id="cd00303">
    <property type="entry name" value="retropepsin_like"/>
    <property type="match status" value="1"/>
</dbReference>
<protein>
    <recommendedName>
        <fullName evidence="5">Peptidase A2 domain-containing protein</fullName>
    </recommendedName>
</protein>
<keyword evidence="1" id="KW-0175">Coiled coil</keyword>
<dbReference type="OrthoDB" id="1738459at2759"/>
<name>A0A834LWB1_RHOSS</name>
<keyword evidence="4" id="KW-1185">Reference proteome</keyword>
<feature type="compositionally biased region" description="Low complexity" evidence="2">
    <location>
        <begin position="49"/>
        <end position="63"/>
    </location>
</feature>
<dbReference type="PANTHER" id="PTHR33240:SF15">
    <property type="entry name" value="GAG-PRO-LIKE PROTEIN"/>
    <property type="match status" value="1"/>
</dbReference>
<evidence type="ECO:0000313" key="3">
    <source>
        <dbReference type="EMBL" id="KAF7153132.1"/>
    </source>
</evidence>
<accession>A0A834LWB1</accession>
<dbReference type="AlphaFoldDB" id="A0A834LWB1"/>
<evidence type="ECO:0008006" key="5">
    <source>
        <dbReference type="Google" id="ProtNLM"/>
    </source>
</evidence>